<comment type="caution">
    <text evidence="2">The sequence shown here is derived from an EMBL/GenBank/DDBJ whole genome shotgun (WGS) entry which is preliminary data.</text>
</comment>
<evidence type="ECO:0000313" key="2">
    <source>
        <dbReference type="EMBL" id="KAG0726547.1"/>
    </source>
</evidence>
<protein>
    <submittedName>
        <fullName evidence="2">Uncharacterized protein</fullName>
    </submittedName>
</protein>
<evidence type="ECO:0000313" key="3">
    <source>
        <dbReference type="Proteomes" id="UP000770661"/>
    </source>
</evidence>
<gene>
    <name evidence="2" type="ORF">GWK47_036297</name>
</gene>
<keyword evidence="3" id="KW-1185">Reference proteome</keyword>
<proteinExistence type="predicted"/>
<dbReference type="EMBL" id="JACEEZ010004227">
    <property type="protein sequence ID" value="KAG0726547.1"/>
    <property type="molecule type" value="Genomic_DNA"/>
</dbReference>
<reference evidence="2" key="1">
    <citation type="submission" date="2020-07" db="EMBL/GenBank/DDBJ databases">
        <title>The High-quality genome of the commercially important snow crab, Chionoecetes opilio.</title>
        <authorList>
            <person name="Jeong J.-H."/>
            <person name="Ryu S."/>
        </authorList>
    </citation>
    <scope>NUCLEOTIDE SEQUENCE</scope>
    <source>
        <strain evidence="2">MADBK_172401_WGS</strain>
        <tissue evidence="2">Digestive gland</tissue>
    </source>
</reference>
<feature type="region of interest" description="Disordered" evidence="1">
    <location>
        <begin position="45"/>
        <end position="86"/>
    </location>
</feature>
<evidence type="ECO:0000256" key="1">
    <source>
        <dbReference type="SAM" id="MobiDB-lite"/>
    </source>
</evidence>
<organism evidence="2 3">
    <name type="scientific">Chionoecetes opilio</name>
    <name type="common">Atlantic snow crab</name>
    <name type="synonym">Cancer opilio</name>
    <dbReference type="NCBI Taxonomy" id="41210"/>
    <lineage>
        <taxon>Eukaryota</taxon>
        <taxon>Metazoa</taxon>
        <taxon>Ecdysozoa</taxon>
        <taxon>Arthropoda</taxon>
        <taxon>Crustacea</taxon>
        <taxon>Multicrustacea</taxon>
        <taxon>Malacostraca</taxon>
        <taxon>Eumalacostraca</taxon>
        <taxon>Eucarida</taxon>
        <taxon>Decapoda</taxon>
        <taxon>Pleocyemata</taxon>
        <taxon>Brachyura</taxon>
        <taxon>Eubrachyura</taxon>
        <taxon>Majoidea</taxon>
        <taxon>Majidae</taxon>
        <taxon>Chionoecetes</taxon>
    </lineage>
</organism>
<dbReference type="AlphaFoldDB" id="A0A8J4YFX9"/>
<sequence length="187" mass="20029">MACGESLGETPIERIFPALGKEVRVPCVVTTHAAPRRRRLAAKGLGDSLPCAKGPSGSLPQQELDPVHRDEVKASPGPDVKKRSASWTDQVLPDAYSRRILPHRALLLRGDPAFSPTTPTSRGEGSRFFTTSLHTGEVEEARSTCPFLGKLFPQQGFGSGAQENHTSGLSVTCCSCSGPSHEAQQRL</sequence>
<name>A0A8J4YFX9_CHIOP</name>
<accession>A0A8J4YFX9</accession>
<dbReference type="Proteomes" id="UP000770661">
    <property type="component" value="Unassembled WGS sequence"/>
</dbReference>